<reference evidence="3" key="1">
    <citation type="submission" date="2022-10" db="EMBL/GenBank/DDBJ databases">
        <title>Tapping the CABI collections for fungal endophytes: first genome assemblies for Collariella, Neodidymelliopsis, Ascochyta clinopodiicola, Didymella pomorum, Didymosphaeria variabile, Neocosmospora piperis and Neocucurbitaria cava.</title>
        <authorList>
            <person name="Hill R."/>
        </authorList>
    </citation>
    <scope>NUCLEOTIDE SEQUENCE</scope>
    <source>
        <strain evidence="3">IMI 355082</strain>
    </source>
</reference>
<keyword evidence="4" id="KW-1185">Reference proteome</keyword>
<proteinExistence type="predicted"/>
<dbReference type="AlphaFoldDB" id="A0A9W9CVR4"/>
<accession>A0A9W9CVR4</accession>
<evidence type="ECO:0000256" key="1">
    <source>
        <dbReference type="SAM" id="MobiDB-lite"/>
    </source>
</evidence>
<dbReference type="OrthoDB" id="10496849at2759"/>
<evidence type="ECO:0000313" key="4">
    <source>
        <dbReference type="Proteomes" id="UP001140453"/>
    </source>
</evidence>
<keyword evidence="2" id="KW-0732">Signal</keyword>
<evidence type="ECO:0000256" key="2">
    <source>
        <dbReference type="SAM" id="SignalP"/>
    </source>
</evidence>
<feature type="signal peptide" evidence="2">
    <location>
        <begin position="1"/>
        <end position="20"/>
    </location>
</feature>
<dbReference type="EMBL" id="JAPEVB010000004">
    <property type="protein sequence ID" value="KAJ4389002.1"/>
    <property type="molecule type" value="Genomic_DNA"/>
</dbReference>
<name>A0A9W9CVR4_9PEZI</name>
<organism evidence="3 4">
    <name type="scientific">Gnomoniopsis smithogilvyi</name>
    <dbReference type="NCBI Taxonomy" id="1191159"/>
    <lineage>
        <taxon>Eukaryota</taxon>
        <taxon>Fungi</taxon>
        <taxon>Dikarya</taxon>
        <taxon>Ascomycota</taxon>
        <taxon>Pezizomycotina</taxon>
        <taxon>Sordariomycetes</taxon>
        <taxon>Sordariomycetidae</taxon>
        <taxon>Diaporthales</taxon>
        <taxon>Gnomoniaceae</taxon>
        <taxon>Gnomoniopsis</taxon>
    </lineage>
</organism>
<dbReference type="Proteomes" id="UP001140453">
    <property type="component" value="Unassembled WGS sequence"/>
</dbReference>
<feature type="chain" id="PRO_5040762107" evidence="2">
    <location>
        <begin position="21"/>
        <end position="252"/>
    </location>
</feature>
<feature type="region of interest" description="Disordered" evidence="1">
    <location>
        <begin position="30"/>
        <end position="81"/>
    </location>
</feature>
<evidence type="ECO:0000313" key="3">
    <source>
        <dbReference type="EMBL" id="KAJ4389002.1"/>
    </source>
</evidence>
<comment type="caution">
    <text evidence="3">The sequence shown here is derived from an EMBL/GenBank/DDBJ whole genome shotgun (WGS) entry which is preliminary data.</text>
</comment>
<feature type="compositionally biased region" description="Polar residues" evidence="1">
    <location>
        <begin position="30"/>
        <end position="47"/>
    </location>
</feature>
<protein>
    <submittedName>
        <fullName evidence="3">Uncharacterized protein</fullName>
    </submittedName>
</protein>
<gene>
    <name evidence="3" type="ORF">N0V93_006464</name>
</gene>
<sequence>MRVQLIASLALLQFHSLAAAAATPNMGSNTLFDTSGTQGTATRPSGHSSHDSKPQASHGAGMHGSKDGASSGHGFDTTGKGLPRMVDFHGIHVSPASGGVVHPSDSARWNRRTVPSAVALPDSDAEWDSACDLSPNIDLSTPAGINKRCKDPASYIPDPVPADCEADHSCEAYARSITTEAGSATTQASLLPLPTAGGHVHPCPVIGRRGDFLIRRCNEETNGTPPWNGWQSFTTEATIGTVATKPALTTGQ</sequence>